<evidence type="ECO:0000256" key="1">
    <source>
        <dbReference type="SAM" id="MobiDB-lite"/>
    </source>
</evidence>
<name>A0A0R2RJ28_9BACT</name>
<organism evidence="3 4">
    <name type="scientific">Verrucomicrobia subdivision 6 bacterium BACL9 MAG-120507-bin52</name>
    <dbReference type="NCBI Taxonomy" id="1655590"/>
    <lineage>
        <taxon>Bacteria</taxon>
        <taxon>Pseudomonadati</taxon>
        <taxon>Verrucomicrobiota</taxon>
        <taxon>Verrucomicrobiia</taxon>
        <taxon>Verrucomicrobiales</taxon>
        <taxon>Verrucomicrobia subdivision 6</taxon>
    </lineage>
</organism>
<dbReference type="AlphaFoldDB" id="A0A0R2RJ28"/>
<protein>
    <submittedName>
        <fullName evidence="3">Uncharacterized protein</fullName>
    </submittedName>
</protein>
<dbReference type="Proteomes" id="UP000051269">
    <property type="component" value="Unassembled WGS sequence"/>
</dbReference>
<proteinExistence type="predicted"/>
<comment type="caution">
    <text evidence="3">The sequence shown here is derived from an EMBL/GenBank/DDBJ whole genome shotgun (WGS) entry which is preliminary data.</text>
</comment>
<feature type="region of interest" description="Disordered" evidence="1">
    <location>
        <begin position="139"/>
        <end position="190"/>
    </location>
</feature>
<evidence type="ECO:0000313" key="4">
    <source>
        <dbReference type="Proteomes" id="UP000051269"/>
    </source>
</evidence>
<gene>
    <name evidence="3" type="ORF">ABR82_08580</name>
</gene>
<keyword evidence="2" id="KW-0732">Signal</keyword>
<evidence type="ECO:0000313" key="3">
    <source>
        <dbReference type="EMBL" id="KRO62668.1"/>
    </source>
</evidence>
<feature type="chain" id="PRO_5006422808" evidence="2">
    <location>
        <begin position="20"/>
        <end position="345"/>
    </location>
</feature>
<feature type="compositionally biased region" description="Low complexity" evidence="1">
    <location>
        <begin position="154"/>
        <end position="164"/>
    </location>
</feature>
<dbReference type="EMBL" id="LIBO01000046">
    <property type="protein sequence ID" value="KRO62668.1"/>
    <property type="molecule type" value="Genomic_DNA"/>
</dbReference>
<reference evidence="3 4" key="1">
    <citation type="submission" date="2015-10" db="EMBL/GenBank/DDBJ databases">
        <title>Metagenome-Assembled Genomes uncover a global brackish microbiome.</title>
        <authorList>
            <person name="Hugerth L.W."/>
            <person name="Larsson J."/>
            <person name="Alneberg J."/>
            <person name="Lindh M.V."/>
            <person name="Legrand C."/>
            <person name="Pinhassi J."/>
            <person name="Andersson A.F."/>
        </authorList>
    </citation>
    <scope>NUCLEOTIDE SEQUENCE [LARGE SCALE GENOMIC DNA]</scope>
    <source>
        <strain evidence="3">BACL18 MAG-120507-bin52</strain>
    </source>
</reference>
<feature type="signal peptide" evidence="2">
    <location>
        <begin position="1"/>
        <end position="19"/>
    </location>
</feature>
<sequence>MHFRKLILFLSWLTLLTHAGVAQVNSRDPHLSPDFQTTCDDEINNERVARAIPASDPTPIPAPSPAVAPAPTTANLENAKLPVDQIIQNAIRRDEELRELREEFTYQLKLVTQRLDDDNKVIPDKTKTVTAKIKPGKDITFSADFNDDSKESEASSSKTSASATGGRGLQSKKKKSDDDDGDSNKDVEDAKKVNAMLDMGKIAPRFKYVRMPDQTVRDRPCFVIKFSPKPDQPFTSREEKVINKVGGLIWIDQNDFSIIQTKGKLTEEVDVAWFLASMKGMDFSYETSELSSINIPVPSNFFMSFDLNIMGYRMAQKQVSQMTDYQPISPNLVPVTSPTPPPSNP</sequence>
<evidence type="ECO:0000256" key="2">
    <source>
        <dbReference type="SAM" id="SignalP"/>
    </source>
</evidence>
<accession>A0A0R2RJ28</accession>